<evidence type="ECO:0000313" key="1">
    <source>
        <dbReference type="EMBL" id="GAI61775.1"/>
    </source>
</evidence>
<reference evidence="1" key="1">
    <citation type="journal article" date="2014" name="Front. Microbiol.">
        <title>High frequency of phylogenetically diverse reductive dehalogenase-homologous genes in deep subseafloor sedimentary metagenomes.</title>
        <authorList>
            <person name="Kawai M."/>
            <person name="Futagami T."/>
            <person name="Toyoda A."/>
            <person name="Takaki Y."/>
            <person name="Nishi S."/>
            <person name="Hori S."/>
            <person name="Arai W."/>
            <person name="Tsubouchi T."/>
            <person name="Morono Y."/>
            <person name="Uchiyama I."/>
            <person name="Ito T."/>
            <person name="Fujiyama A."/>
            <person name="Inagaki F."/>
            <person name="Takami H."/>
        </authorList>
    </citation>
    <scope>NUCLEOTIDE SEQUENCE</scope>
    <source>
        <strain evidence="1">Expedition CK06-06</strain>
    </source>
</reference>
<comment type="caution">
    <text evidence="1">The sequence shown here is derived from an EMBL/GenBank/DDBJ whole genome shotgun (WGS) entry which is preliminary data.</text>
</comment>
<accession>X1RF46</accession>
<proteinExistence type="predicted"/>
<sequence>DMRELDSDITYKWWFDNPVIKYLDIRTYNNIFWNHQGTLRSWDITEKVRLYLQNRFSMDISYNNEFKLYEKKYYNHKYSAELGYNTDEWASSSVNYTWGINYDRDFTLWEINARVKLTENLSLEYSLYKLDYSPDLLKNSTTINILTADYNFTRDLWIRVLAQNNSGEDRIYFYGLFGWRFKPPFGALYLIYTSDRFELPFTYTKQESNILYLKFSYQFGIPGRRYPSTGI</sequence>
<protein>
    <submittedName>
        <fullName evidence="1">Uncharacterized protein</fullName>
    </submittedName>
</protein>
<dbReference type="EMBL" id="BARW01002962">
    <property type="protein sequence ID" value="GAI61775.1"/>
    <property type="molecule type" value="Genomic_DNA"/>
</dbReference>
<dbReference type="AlphaFoldDB" id="X1RF46"/>
<feature type="non-terminal residue" evidence="1">
    <location>
        <position position="1"/>
    </location>
</feature>
<organism evidence="1">
    <name type="scientific">marine sediment metagenome</name>
    <dbReference type="NCBI Taxonomy" id="412755"/>
    <lineage>
        <taxon>unclassified sequences</taxon>
        <taxon>metagenomes</taxon>
        <taxon>ecological metagenomes</taxon>
    </lineage>
</organism>
<gene>
    <name evidence="1" type="ORF">S12H4_07855</name>
</gene>
<name>X1RF46_9ZZZZ</name>